<sequence>MRFAYPEYLHILWLIPLFTLMFWRAAAARRRSLQAFGEEQLVVKLSRNVSRRRQTVKIVLLLLALLCIGIAVARPQFATHAVPVKAEGIDLVFALDTSLSMLAEDIKPNRLDRAKHEISGLMDKLHGDRVGIVIFSGVSFIQCPLTFDYDAVRLFLDNVNTNSISVPGTALESALRASIRAFEHSPAESSKVIVVLTDGESHEGDPIKAAEEAEKAGIKIYTIGIGSEKGELIPLRDEQGNLSGYKKDRDGNVVMTKLDQLTLEKIAVLADGQYYHVSSGGIELEKIYDDIARMEKTERETQLVMQYDEKYQYFIGAALLFLVADMLLGERRKIKTVWEGRFQ</sequence>
<evidence type="ECO:0000259" key="6">
    <source>
        <dbReference type="PROSITE" id="PS50234"/>
    </source>
</evidence>
<dbReference type="SUPFAM" id="SSF53300">
    <property type="entry name" value="vWA-like"/>
    <property type="match status" value="1"/>
</dbReference>
<feature type="transmembrane region" description="Helical" evidence="5">
    <location>
        <begin position="6"/>
        <end position="23"/>
    </location>
</feature>
<dbReference type="Pfam" id="PF00092">
    <property type="entry name" value="VWA"/>
    <property type="match status" value="1"/>
</dbReference>
<feature type="transmembrane region" description="Helical" evidence="5">
    <location>
        <begin position="55"/>
        <end position="73"/>
    </location>
</feature>
<keyword evidence="3 5" id="KW-1133">Transmembrane helix</keyword>
<keyword evidence="2 5" id="KW-0812">Transmembrane</keyword>
<gene>
    <name evidence="7" type="ORF">U14_05870</name>
</gene>
<dbReference type="HOGENOM" id="CLU_024570_1_0_0"/>
<name>A0A081BT52_9BACT</name>
<dbReference type="InterPro" id="IPR002035">
    <property type="entry name" value="VWF_A"/>
</dbReference>
<dbReference type="Proteomes" id="UP000030700">
    <property type="component" value="Unassembled WGS sequence"/>
</dbReference>
<dbReference type="PROSITE" id="PS50234">
    <property type="entry name" value="VWFA"/>
    <property type="match status" value="1"/>
</dbReference>
<evidence type="ECO:0000256" key="2">
    <source>
        <dbReference type="ARBA" id="ARBA00022692"/>
    </source>
</evidence>
<feature type="domain" description="VWFA" evidence="6">
    <location>
        <begin position="90"/>
        <end position="291"/>
    </location>
</feature>
<proteinExistence type="predicted"/>
<organism evidence="7">
    <name type="scientific">Candidatus Moduliflexus flocculans</name>
    <dbReference type="NCBI Taxonomy" id="1499966"/>
    <lineage>
        <taxon>Bacteria</taxon>
        <taxon>Candidatus Moduliflexota</taxon>
        <taxon>Candidatus Moduliflexia</taxon>
        <taxon>Candidatus Moduliflexales</taxon>
        <taxon>Candidatus Moduliflexaceae</taxon>
    </lineage>
</organism>
<protein>
    <submittedName>
        <fullName evidence="7">von Willebrand factor type A</fullName>
    </submittedName>
</protein>
<dbReference type="AlphaFoldDB" id="A0A081BT52"/>
<dbReference type="STRING" id="1499966.U14_05870"/>
<dbReference type="Pfam" id="PF07584">
    <property type="entry name" value="BatA"/>
    <property type="match status" value="1"/>
</dbReference>
<dbReference type="PANTHER" id="PTHR22550">
    <property type="entry name" value="SPORE GERMINATION PROTEIN"/>
    <property type="match status" value="1"/>
</dbReference>
<evidence type="ECO:0000256" key="1">
    <source>
        <dbReference type="ARBA" id="ARBA00022475"/>
    </source>
</evidence>
<dbReference type="InterPro" id="IPR050768">
    <property type="entry name" value="UPF0353/GerABKA_families"/>
</dbReference>
<keyword evidence="8" id="KW-1185">Reference proteome</keyword>
<dbReference type="PANTHER" id="PTHR22550:SF5">
    <property type="entry name" value="LEUCINE ZIPPER PROTEIN 4"/>
    <property type="match status" value="1"/>
</dbReference>
<evidence type="ECO:0000313" key="7">
    <source>
        <dbReference type="EMBL" id="GAK54583.1"/>
    </source>
</evidence>
<keyword evidence="4 5" id="KW-0472">Membrane</keyword>
<accession>A0A081BT52</accession>
<evidence type="ECO:0000256" key="4">
    <source>
        <dbReference type="ARBA" id="ARBA00023136"/>
    </source>
</evidence>
<dbReference type="Gene3D" id="3.40.50.410">
    <property type="entry name" value="von Willebrand factor, type A domain"/>
    <property type="match status" value="1"/>
</dbReference>
<evidence type="ECO:0000256" key="5">
    <source>
        <dbReference type="SAM" id="Phobius"/>
    </source>
</evidence>
<evidence type="ECO:0000256" key="3">
    <source>
        <dbReference type="ARBA" id="ARBA00022989"/>
    </source>
</evidence>
<dbReference type="InterPro" id="IPR024163">
    <property type="entry name" value="Aerotolerance_reg_N"/>
</dbReference>
<dbReference type="EMBL" id="DF820462">
    <property type="protein sequence ID" value="GAK54583.1"/>
    <property type="molecule type" value="Genomic_DNA"/>
</dbReference>
<keyword evidence="1" id="KW-1003">Cell membrane</keyword>
<reference evidence="7" key="1">
    <citation type="journal article" date="2015" name="PeerJ">
        <title>First genomic representation of candidate bacterial phylum KSB3 points to enhanced environmental sensing as a trigger of wastewater bulking.</title>
        <authorList>
            <person name="Sekiguchi Y."/>
            <person name="Ohashi A."/>
            <person name="Parks D.H."/>
            <person name="Yamauchi T."/>
            <person name="Tyson G.W."/>
            <person name="Hugenholtz P."/>
        </authorList>
    </citation>
    <scope>NUCLEOTIDE SEQUENCE [LARGE SCALE GENOMIC DNA]</scope>
</reference>
<dbReference type="SMART" id="SM00327">
    <property type="entry name" value="VWA"/>
    <property type="match status" value="1"/>
</dbReference>
<dbReference type="InterPro" id="IPR036465">
    <property type="entry name" value="vWFA_dom_sf"/>
</dbReference>
<evidence type="ECO:0000313" key="8">
    <source>
        <dbReference type="Proteomes" id="UP000030700"/>
    </source>
</evidence>